<accession>A0ABT8IVY7</accession>
<evidence type="ECO:0000256" key="3">
    <source>
        <dbReference type="ARBA" id="ARBA00008621"/>
    </source>
</evidence>
<dbReference type="EC" id="4.1.1.112" evidence="6"/>
<evidence type="ECO:0000256" key="2">
    <source>
        <dbReference type="ARBA" id="ARBA00001968"/>
    </source>
</evidence>
<comment type="caution">
    <text evidence="13">The sequence shown here is derived from an EMBL/GenBank/DDBJ whole genome shotgun (WGS) entry which is preliminary data.</text>
</comment>
<dbReference type="RefSeq" id="WP_301217514.1">
    <property type="nucleotide sequence ID" value="NZ_JAROCB010000002.1"/>
</dbReference>
<dbReference type="PANTHER" id="PTHR33254">
    <property type="entry name" value="4-HYDROXY-4-METHYL-2-OXOGLUTARATE ALDOLASE 3-RELATED"/>
    <property type="match status" value="1"/>
</dbReference>
<keyword evidence="14" id="KW-1185">Reference proteome</keyword>
<comment type="similarity">
    <text evidence="3">Belongs to the class II aldolase/RraA-like family.</text>
</comment>
<comment type="catalytic activity">
    <reaction evidence="12">
        <text>oxaloacetate + H(+) = pyruvate + CO2</text>
        <dbReference type="Rhea" id="RHEA:15641"/>
        <dbReference type="ChEBI" id="CHEBI:15361"/>
        <dbReference type="ChEBI" id="CHEBI:15378"/>
        <dbReference type="ChEBI" id="CHEBI:16452"/>
        <dbReference type="ChEBI" id="CHEBI:16526"/>
        <dbReference type="EC" id="4.1.1.112"/>
    </reaction>
</comment>
<dbReference type="CDD" id="cd16841">
    <property type="entry name" value="RraA_family"/>
    <property type="match status" value="1"/>
</dbReference>
<proteinExistence type="inferred from homology"/>
<evidence type="ECO:0000256" key="1">
    <source>
        <dbReference type="ARBA" id="ARBA00001342"/>
    </source>
</evidence>
<comment type="cofactor">
    <cofactor evidence="2">
        <name>a divalent metal cation</name>
        <dbReference type="ChEBI" id="CHEBI:60240"/>
    </cofactor>
</comment>
<evidence type="ECO:0000256" key="11">
    <source>
        <dbReference type="ARBA" id="ARBA00032305"/>
    </source>
</evidence>
<dbReference type="SUPFAM" id="SSF89562">
    <property type="entry name" value="RraA-like"/>
    <property type="match status" value="1"/>
</dbReference>
<dbReference type="InterPro" id="IPR005493">
    <property type="entry name" value="RraA/RraA-like"/>
</dbReference>
<evidence type="ECO:0000313" key="14">
    <source>
        <dbReference type="Proteomes" id="UP001174210"/>
    </source>
</evidence>
<evidence type="ECO:0000313" key="13">
    <source>
        <dbReference type="EMBL" id="MDN4596976.1"/>
    </source>
</evidence>
<evidence type="ECO:0000256" key="12">
    <source>
        <dbReference type="ARBA" id="ARBA00047973"/>
    </source>
</evidence>
<evidence type="ECO:0000256" key="5">
    <source>
        <dbReference type="ARBA" id="ARBA00012213"/>
    </source>
</evidence>
<name>A0ABT8IVY7_9MICO</name>
<reference evidence="13" key="1">
    <citation type="submission" date="2023-03" db="EMBL/GenBank/DDBJ databases">
        <title>MT1 and MT2 Draft Genomes of Novel Species.</title>
        <authorList>
            <person name="Venkateswaran K."/>
        </authorList>
    </citation>
    <scope>NUCLEOTIDE SEQUENCE</scope>
    <source>
        <strain evidence="13">F6_8S_P_1A</strain>
    </source>
</reference>
<dbReference type="Proteomes" id="UP001174210">
    <property type="component" value="Unassembled WGS sequence"/>
</dbReference>
<organism evidence="13 14">
    <name type="scientific">Leifsonia virtsii</name>
    <dbReference type="NCBI Taxonomy" id="3035915"/>
    <lineage>
        <taxon>Bacteria</taxon>
        <taxon>Bacillati</taxon>
        <taxon>Actinomycetota</taxon>
        <taxon>Actinomycetes</taxon>
        <taxon>Micrococcales</taxon>
        <taxon>Microbacteriaceae</taxon>
        <taxon>Leifsonia</taxon>
    </lineage>
</organism>
<sequence>MAAESDTAPVPIPATAAIADAAVRLGIAVQTAPVSLVALLPGRPFAGPAAPVTHLGSVDVLLETIDDAPPGAVLVVDNGGRDDEACVGDLMLLEAREAGMAGAVIWGRHRDTAQLREIGLPVFSRGAHPFGPRRVPPAGTAMRSAFLDGVTVTAEHWVVGDDDGVLVLAAGDREQLFAEALRIQTVEGAQAERMRGGSSLRDQLDFARYRSRQAEDPSLTLRRYLAETGGAIET</sequence>
<evidence type="ECO:0000256" key="10">
    <source>
        <dbReference type="ARBA" id="ARBA00030169"/>
    </source>
</evidence>
<evidence type="ECO:0000256" key="4">
    <source>
        <dbReference type="ARBA" id="ARBA00011233"/>
    </source>
</evidence>
<comment type="subunit">
    <text evidence="4">Homotrimer.</text>
</comment>
<dbReference type="InterPro" id="IPR036704">
    <property type="entry name" value="RraA/RraA-like_sf"/>
</dbReference>
<evidence type="ECO:0000256" key="7">
    <source>
        <dbReference type="ARBA" id="ARBA00016549"/>
    </source>
</evidence>
<comment type="function">
    <text evidence="8">Catalyzes the aldol cleavage of 4-hydroxy-4-methyl-2-oxoglutarate (HMG) into 2 molecules of pyruvate. Also contains a secondary oxaloacetate (OAA) decarboxylase activity due to the common pyruvate enolate transition state formed following C-C bond cleavage in the retro-aldol and decarboxylation reactions.</text>
</comment>
<evidence type="ECO:0000256" key="8">
    <source>
        <dbReference type="ARBA" id="ARBA00025046"/>
    </source>
</evidence>
<gene>
    <name evidence="13" type="ORF">P5G59_07480</name>
</gene>
<dbReference type="Gene3D" id="3.50.30.40">
    <property type="entry name" value="Ribonuclease E inhibitor RraA/RraA-like"/>
    <property type="match status" value="1"/>
</dbReference>
<dbReference type="Pfam" id="PF03737">
    <property type="entry name" value="RraA-like"/>
    <property type="match status" value="1"/>
</dbReference>
<evidence type="ECO:0000256" key="9">
    <source>
        <dbReference type="ARBA" id="ARBA00029596"/>
    </source>
</evidence>
<dbReference type="PANTHER" id="PTHR33254:SF4">
    <property type="entry name" value="4-HYDROXY-4-METHYL-2-OXOGLUTARATE ALDOLASE 3-RELATED"/>
    <property type="match status" value="1"/>
</dbReference>
<protein>
    <recommendedName>
        <fullName evidence="7">Putative 4-hydroxy-4-methyl-2-oxoglutarate aldolase</fullName>
        <ecNumber evidence="6">4.1.1.112</ecNumber>
        <ecNumber evidence="5">4.1.3.17</ecNumber>
    </recommendedName>
    <alternativeName>
        <fullName evidence="11">Oxaloacetate decarboxylase</fullName>
    </alternativeName>
    <alternativeName>
        <fullName evidence="9">Regulator of ribonuclease activity homolog</fullName>
    </alternativeName>
    <alternativeName>
        <fullName evidence="10">RraA-like protein</fullName>
    </alternativeName>
</protein>
<evidence type="ECO:0000256" key="6">
    <source>
        <dbReference type="ARBA" id="ARBA00012947"/>
    </source>
</evidence>
<dbReference type="EMBL" id="JAROCB010000002">
    <property type="protein sequence ID" value="MDN4596976.1"/>
    <property type="molecule type" value="Genomic_DNA"/>
</dbReference>
<comment type="catalytic activity">
    <reaction evidence="1">
        <text>4-hydroxy-4-methyl-2-oxoglutarate = 2 pyruvate</text>
        <dbReference type="Rhea" id="RHEA:22748"/>
        <dbReference type="ChEBI" id="CHEBI:15361"/>
        <dbReference type="ChEBI" id="CHEBI:58276"/>
        <dbReference type="EC" id="4.1.3.17"/>
    </reaction>
</comment>
<dbReference type="EC" id="4.1.3.17" evidence="5"/>